<keyword evidence="4" id="KW-1185">Reference proteome</keyword>
<reference evidence="3 4" key="1">
    <citation type="submission" date="2019-12" db="EMBL/GenBank/DDBJ databases">
        <authorList>
            <person name="Floudas D."/>
            <person name="Bentzer J."/>
            <person name="Ahren D."/>
            <person name="Johansson T."/>
            <person name="Persson P."/>
            <person name="Tunlid A."/>
        </authorList>
    </citation>
    <scope>NUCLEOTIDE SEQUENCE [LARGE SCALE GENOMIC DNA]</scope>
    <source>
        <strain evidence="3 4">CBS 102.39</strain>
    </source>
</reference>
<feature type="region of interest" description="Disordered" evidence="1">
    <location>
        <begin position="428"/>
        <end position="452"/>
    </location>
</feature>
<feature type="compositionally biased region" description="Basic and acidic residues" evidence="1">
    <location>
        <begin position="262"/>
        <end position="272"/>
    </location>
</feature>
<dbReference type="EMBL" id="JAACJL010000002">
    <property type="protein sequence ID" value="KAF4622343.1"/>
    <property type="molecule type" value="Genomic_DNA"/>
</dbReference>
<accession>A0A8H4R3R6</accession>
<keyword evidence="2" id="KW-0812">Transmembrane</keyword>
<protein>
    <submittedName>
        <fullName evidence="3">Uncharacterized protein</fullName>
    </submittedName>
</protein>
<organism evidence="3 4">
    <name type="scientific">Agrocybe pediades</name>
    <dbReference type="NCBI Taxonomy" id="84607"/>
    <lineage>
        <taxon>Eukaryota</taxon>
        <taxon>Fungi</taxon>
        <taxon>Dikarya</taxon>
        <taxon>Basidiomycota</taxon>
        <taxon>Agaricomycotina</taxon>
        <taxon>Agaricomycetes</taxon>
        <taxon>Agaricomycetidae</taxon>
        <taxon>Agaricales</taxon>
        <taxon>Agaricineae</taxon>
        <taxon>Strophariaceae</taxon>
        <taxon>Agrocybe</taxon>
    </lineage>
</organism>
<feature type="region of interest" description="Disordered" evidence="1">
    <location>
        <begin position="307"/>
        <end position="373"/>
    </location>
</feature>
<evidence type="ECO:0000256" key="1">
    <source>
        <dbReference type="SAM" id="MobiDB-lite"/>
    </source>
</evidence>
<keyword evidence="2" id="KW-0472">Membrane</keyword>
<evidence type="ECO:0000313" key="4">
    <source>
        <dbReference type="Proteomes" id="UP000521872"/>
    </source>
</evidence>
<sequence length="640" mass="67845">MGFTHIVGTHKHTKKQVEAIEQLIEKRDGDCSNGLYQAPQLGASVNSLDPLPITWDPTCIDSRELDIYLFSPGSNNSRIHVWTNVANSRGTYTADLMPRWWGSTAEQSLQVVILPAGGLLFQAKYPNGPVFTATYTEPASGVPAAADTNQIDPSGVTPVNDLATKPGLSPGKKAAAVLIPLLFIILCVAAYFKMKRSRNKDKRKKWTEAVDKRMSTISADWKSVSAAGANAAIRNSIAVGARNSSFSFGAIRPSSTFGVEGGEEKDPNEGRRTVTGVGLRNPAALSSTERVSRVSFAPDTRVSRVSFADSVSRPSGESRRTRAFHSAYVPPVPALPDQQQQDKETEKNSSSVESDPTSFSPRQTQGALTLTPEDIRSRIASKKSQEQGQSYPEEKNGFAEFLPALSMMRTGGDDKQGQDDFLFPTPVSPPPAYAKPATSISTAFASQQQQPAAMNSPVMSSMPMQPMPASVMSPDEMLRAYAERKKLMANNGSISYPAPAATTGSRGTPTPPPVNSNGMRVLYNANTGTVSPNHTGNNGSVSVTPTAQHAYNGSVGNNPFGAAAVSIIGAPPPAASNTTSLYSQASHTSSSEAYATAQTAHHGYAFGHHANESIGVGKYGGAKYSIGDDEDDGSVVGRAA</sequence>
<comment type="caution">
    <text evidence="3">The sequence shown here is derived from an EMBL/GenBank/DDBJ whole genome shotgun (WGS) entry which is preliminary data.</text>
</comment>
<proteinExistence type="predicted"/>
<evidence type="ECO:0000313" key="3">
    <source>
        <dbReference type="EMBL" id="KAF4622343.1"/>
    </source>
</evidence>
<dbReference type="Proteomes" id="UP000521872">
    <property type="component" value="Unassembled WGS sequence"/>
</dbReference>
<name>A0A8H4R3R6_9AGAR</name>
<feature type="compositionally biased region" description="Polar residues" evidence="1">
    <location>
        <begin position="438"/>
        <end position="450"/>
    </location>
</feature>
<feature type="transmembrane region" description="Helical" evidence="2">
    <location>
        <begin position="174"/>
        <end position="194"/>
    </location>
</feature>
<feature type="compositionally biased region" description="Polar residues" evidence="1">
    <location>
        <begin position="348"/>
        <end position="368"/>
    </location>
</feature>
<feature type="region of interest" description="Disordered" evidence="1">
    <location>
        <begin position="257"/>
        <end position="294"/>
    </location>
</feature>
<dbReference type="AlphaFoldDB" id="A0A8H4R3R6"/>
<gene>
    <name evidence="3" type="ORF">D9613_009563</name>
</gene>
<keyword evidence="2" id="KW-1133">Transmembrane helix</keyword>
<evidence type="ECO:0000256" key="2">
    <source>
        <dbReference type="SAM" id="Phobius"/>
    </source>
</evidence>